<dbReference type="GO" id="GO:0006572">
    <property type="term" value="P:L-tyrosine catabolic process"/>
    <property type="evidence" value="ECO:0007669"/>
    <property type="project" value="UniProtKB-KW"/>
</dbReference>
<dbReference type="InterPro" id="IPR011051">
    <property type="entry name" value="RmlC_Cupin_sf"/>
</dbReference>
<proteinExistence type="inferred from homology"/>
<dbReference type="PANTHER" id="PTHR11056">
    <property type="entry name" value="HOMOGENTISATE 1,2-DIOXYGENASE"/>
    <property type="match status" value="1"/>
</dbReference>
<evidence type="ECO:0000256" key="2">
    <source>
        <dbReference type="ARBA" id="ARBA00004704"/>
    </source>
</evidence>
<dbReference type="AlphaFoldDB" id="A0A642VE20"/>
<dbReference type="InterPro" id="IPR005708">
    <property type="entry name" value="Homogentis_dOase"/>
</dbReference>
<gene>
    <name evidence="15" type="ORF">TRICI_000242</name>
</gene>
<evidence type="ECO:0000256" key="11">
    <source>
        <dbReference type="PIRSR" id="PIRSR605708-1"/>
    </source>
</evidence>
<evidence type="ECO:0000256" key="10">
    <source>
        <dbReference type="ARBA" id="ARBA00023232"/>
    </source>
</evidence>
<dbReference type="VEuPathDB" id="FungiDB:TRICI_000242"/>
<feature type="binding site" evidence="12">
    <location>
        <position position="320"/>
    </location>
    <ligand>
        <name>Fe cation</name>
        <dbReference type="ChEBI" id="CHEBI:24875"/>
    </ligand>
</feature>
<evidence type="ECO:0000259" key="13">
    <source>
        <dbReference type="Pfam" id="PF04209"/>
    </source>
</evidence>
<evidence type="ECO:0000256" key="1">
    <source>
        <dbReference type="ARBA" id="ARBA00001962"/>
    </source>
</evidence>
<dbReference type="OrthoDB" id="1689029at2759"/>
<feature type="domain" description="Homogentisate 1,2-dioxygenase N-terminal" evidence="14">
    <location>
        <begin position="10"/>
        <end position="264"/>
    </location>
</feature>
<evidence type="ECO:0000256" key="3">
    <source>
        <dbReference type="ARBA" id="ARBA00007757"/>
    </source>
</evidence>
<evidence type="ECO:0000313" key="15">
    <source>
        <dbReference type="EMBL" id="KAA8917641.1"/>
    </source>
</evidence>
<keyword evidence="6" id="KW-0828">Tyrosine catabolism</keyword>
<dbReference type="NCBIfam" id="TIGR01015">
    <property type="entry name" value="hmgA"/>
    <property type="match status" value="1"/>
</dbReference>
<keyword evidence="8" id="KW-0560">Oxidoreductase</keyword>
<dbReference type="Proteomes" id="UP000761534">
    <property type="component" value="Unassembled WGS sequence"/>
</dbReference>
<keyword evidence="16" id="KW-1185">Reference proteome</keyword>
<keyword evidence="10" id="KW-0585">Phenylalanine catabolism</keyword>
<evidence type="ECO:0000256" key="6">
    <source>
        <dbReference type="ARBA" id="ARBA00022878"/>
    </source>
</evidence>
<feature type="active site" description="Proton acceptor" evidence="11">
    <location>
        <position position="277"/>
    </location>
</feature>
<organism evidence="15 16">
    <name type="scientific">Trichomonascus ciferrii</name>
    <dbReference type="NCBI Taxonomy" id="44093"/>
    <lineage>
        <taxon>Eukaryota</taxon>
        <taxon>Fungi</taxon>
        <taxon>Dikarya</taxon>
        <taxon>Ascomycota</taxon>
        <taxon>Saccharomycotina</taxon>
        <taxon>Dipodascomycetes</taxon>
        <taxon>Dipodascales</taxon>
        <taxon>Trichomonascaceae</taxon>
        <taxon>Trichomonascus</taxon>
        <taxon>Trichomonascus ciferrii complex</taxon>
    </lineage>
</organism>
<protein>
    <recommendedName>
        <fullName evidence="4">homogentisate 1,2-dioxygenase</fullName>
        <ecNumber evidence="4">1.13.11.5</ecNumber>
    </recommendedName>
</protein>
<dbReference type="GO" id="GO:0004411">
    <property type="term" value="F:homogentisate 1,2-dioxygenase activity"/>
    <property type="evidence" value="ECO:0007669"/>
    <property type="project" value="UniProtKB-EC"/>
</dbReference>
<dbReference type="GO" id="GO:0006559">
    <property type="term" value="P:L-phenylalanine catabolic process"/>
    <property type="evidence" value="ECO:0007669"/>
    <property type="project" value="UniProtKB-UniPathway"/>
</dbReference>
<feature type="domain" description="Homogentisate 1,2-dioxygenase C-terminal" evidence="13">
    <location>
        <begin position="266"/>
        <end position="421"/>
    </location>
</feature>
<feature type="binding site" evidence="12">
    <location>
        <position position="326"/>
    </location>
    <ligand>
        <name>Fe cation</name>
        <dbReference type="ChEBI" id="CHEBI:24875"/>
    </ligand>
</feature>
<dbReference type="InterPro" id="IPR046452">
    <property type="entry name" value="HgmA_N"/>
</dbReference>
<dbReference type="EMBL" id="SWFS01000024">
    <property type="protein sequence ID" value="KAA8917641.1"/>
    <property type="molecule type" value="Genomic_DNA"/>
</dbReference>
<evidence type="ECO:0000256" key="8">
    <source>
        <dbReference type="ARBA" id="ARBA00023002"/>
    </source>
</evidence>
<dbReference type="InterPro" id="IPR046451">
    <property type="entry name" value="HgmA_C"/>
</dbReference>
<comment type="caution">
    <text evidence="15">The sequence shown here is derived from an EMBL/GenBank/DDBJ whole genome shotgun (WGS) entry which is preliminary data.</text>
</comment>
<evidence type="ECO:0000313" key="16">
    <source>
        <dbReference type="Proteomes" id="UP000761534"/>
    </source>
</evidence>
<dbReference type="SUPFAM" id="SSF51182">
    <property type="entry name" value="RmlC-like cupins"/>
    <property type="match status" value="1"/>
</dbReference>
<evidence type="ECO:0000256" key="5">
    <source>
        <dbReference type="ARBA" id="ARBA00022723"/>
    </source>
</evidence>
<comment type="pathway">
    <text evidence="2">Amino-acid degradation; L-phenylalanine degradation; acetoacetate and fumarate from L-phenylalanine: step 4/6.</text>
</comment>
<dbReference type="UniPathway" id="UPA00139">
    <property type="reaction ID" value="UER00339"/>
</dbReference>
<feature type="binding site" evidence="12">
    <location>
        <position position="357"/>
    </location>
    <ligand>
        <name>Fe cation</name>
        <dbReference type="ChEBI" id="CHEBI:24875"/>
    </ligand>
</feature>
<comment type="cofactor">
    <cofactor evidence="1 12">
        <name>Fe cation</name>
        <dbReference type="ChEBI" id="CHEBI:24875"/>
    </cofactor>
</comment>
<dbReference type="GO" id="GO:0046872">
    <property type="term" value="F:metal ion binding"/>
    <property type="evidence" value="ECO:0007669"/>
    <property type="project" value="UniProtKB-KW"/>
</dbReference>
<dbReference type="Pfam" id="PF20510">
    <property type="entry name" value="HgmA_N"/>
    <property type="match status" value="1"/>
</dbReference>
<dbReference type="FunFam" id="2.60.120.10:FF:000034">
    <property type="entry name" value="Homogentisate 1,2-dioxygenase"/>
    <property type="match status" value="1"/>
</dbReference>
<dbReference type="InterPro" id="IPR014710">
    <property type="entry name" value="RmlC-like_jellyroll"/>
</dbReference>
<keyword evidence="5 12" id="KW-0479">Metal-binding</keyword>
<name>A0A642VE20_9ASCO</name>
<sequence>MVATKFDTPDPYKYAIPVGQNSPQKAPMGLYAEKLSGTAFTAPRAENKQTWFYRIIPSAAHTSFKPMKVEQDYDCSKLNHIPNQMRWDPFDFDESKKFYQGLKYLGGAGDPTLKHGLGILIYSAGKSMEKEAMFSADGDMLVVPQSGELDIQTEMGKLYVRPGEIVVIPRGIRYKVNIPKGPARGYILELYEKHFQLPELGPIGSNCLANARDFEIPVACYEDDQTEHRLIGKFNGSWFDAKIDHSPFDVVGWHGLYYPYKYDLGKFSVIGSVSFDHPDPSIYTVLTAQSDTPGTAIADFVIFPPRWLVQEDTFRPPWFHRNTMSEFMGLIRGDYDAKEGGGFRPGGASLHNVMGSHGPDSQTYEVASTMELKPKKVGEGSIAFMFESSLMLGLSDWGVKECQKVQETYNEDTWVPLKKHFNGPSSGSA</sequence>
<dbReference type="GO" id="GO:0005737">
    <property type="term" value="C:cytoplasm"/>
    <property type="evidence" value="ECO:0007669"/>
    <property type="project" value="TreeGrafter"/>
</dbReference>
<dbReference type="PANTHER" id="PTHR11056:SF0">
    <property type="entry name" value="HOMOGENTISATE 1,2-DIOXYGENASE"/>
    <property type="match status" value="1"/>
</dbReference>
<dbReference type="Gene3D" id="2.60.120.10">
    <property type="entry name" value="Jelly Rolls"/>
    <property type="match status" value="1"/>
</dbReference>
<evidence type="ECO:0000256" key="7">
    <source>
        <dbReference type="ARBA" id="ARBA00022964"/>
    </source>
</evidence>
<evidence type="ECO:0000256" key="4">
    <source>
        <dbReference type="ARBA" id="ARBA00013127"/>
    </source>
</evidence>
<feature type="binding site" evidence="12">
    <location>
        <position position="357"/>
    </location>
    <ligand>
        <name>homogentisate</name>
        <dbReference type="ChEBI" id="CHEBI:16169"/>
    </ligand>
</feature>
<dbReference type="EC" id="1.13.11.5" evidence="4"/>
<accession>A0A642VE20</accession>
<comment type="similarity">
    <text evidence="3">Belongs to the homogentisate dioxygenase family.</text>
</comment>
<dbReference type="Pfam" id="PF04209">
    <property type="entry name" value="HgmA_C"/>
    <property type="match status" value="1"/>
</dbReference>
<dbReference type="CDD" id="cd07000">
    <property type="entry name" value="cupin_HGO_N"/>
    <property type="match status" value="1"/>
</dbReference>
<evidence type="ECO:0000256" key="12">
    <source>
        <dbReference type="PIRSR" id="PIRSR605708-2"/>
    </source>
</evidence>
<evidence type="ECO:0000259" key="14">
    <source>
        <dbReference type="Pfam" id="PF20510"/>
    </source>
</evidence>
<feature type="binding site" evidence="12">
    <location>
        <position position="335"/>
    </location>
    <ligand>
        <name>homogentisate</name>
        <dbReference type="ChEBI" id="CHEBI:16169"/>
    </ligand>
</feature>
<reference evidence="15" key="1">
    <citation type="journal article" date="2019" name="G3 (Bethesda)">
        <title>Genome Assemblies of Two Rare Opportunistic Yeast Pathogens: Diutina rugosa (syn. Candida rugosa) and Trichomonascus ciferrii (syn. Candida ciferrii).</title>
        <authorList>
            <person name="Mixao V."/>
            <person name="Saus E."/>
            <person name="Hansen A.P."/>
            <person name="Lass-Florl C."/>
            <person name="Gabaldon T."/>
        </authorList>
    </citation>
    <scope>NUCLEOTIDE SEQUENCE</scope>
    <source>
        <strain evidence="15">CBS 4856</strain>
    </source>
</reference>
<keyword evidence="7" id="KW-0223">Dioxygenase</keyword>
<evidence type="ECO:0000256" key="9">
    <source>
        <dbReference type="ARBA" id="ARBA00023004"/>
    </source>
</evidence>
<keyword evidence="9 12" id="KW-0408">Iron</keyword>